<protein>
    <submittedName>
        <fullName evidence="7">Uncharacterized protein ALNC14_122100</fullName>
    </submittedName>
</protein>
<dbReference type="SUPFAM" id="SSF48056">
    <property type="entry name" value="Di-copper centre-containing domain"/>
    <property type="match status" value="1"/>
</dbReference>
<gene>
    <name evidence="7" type="ORF">ALNC14_122100</name>
</gene>
<organism evidence="7">
    <name type="scientific">Albugo laibachii Nc14</name>
    <dbReference type="NCBI Taxonomy" id="890382"/>
    <lineage>
        <taxon>Eukaryota</taxon>
        <taxon>Sar</taxon>
        <taxon>Stramenopiles</taxon>
        <taxon>Oomycota</taxon>
        <taxon>Peronosporomycetes</taxon>
        <taxon>Albuginales</taxon>
        <taxon>Albuginaceae</taxon>
        <taxon>Albugo</taxon>
    </lineage>
</organism>
<evidence type="ECO:0000259" key="5">
    <source>
        <dbReference type="PROSITE" id="PS00497"/>
    </source>
</evidence>
<sequence length="566" mass="63132">MMSNKLLRIALIFFASTCISTAFDCGKRVRKSYDKLTPAEKGLYRRALSLSMDKGYYIKFVEVHTEMKSEKQAHRVCMFTYWHRYLLLGFENMLRSLGDEFKCITIPYWDEIQHSANLLSGKCNSIENCSSIVRDWGGSTVGKQTDISINGMLTSGNICATKVPLNHFCQSSSTSGAQCAKCVPRGDINNKIFPAAVSYVSIYRQLLTPSDFTSAVKSIEDGMHNTLHATLEGAMSTFQAPADPLFFAHHAFVDLLFTTYLKCNVGLGILTNDEKKSNLHAFAECPHRIDAGIGNYTTSSTVTMRSGEGGKKPMTVFKTGQDLYPFFKEIPPYYYQLADVTSLGVNSYSYEVQGLVGQLHEKCDAAPKNARGRRLEAKASTTHLRCYVSTNDTESEEITSDGDHPFDPSQDPTDAADISPSPPPEMIEEVVQNVNNWVERIVEKLEDSPYASRTDSIPSPAIAEELEKMMCMFYDECHGGIKDYPESFKKAFHVAEPPPCKVIVDAIRSNQTSLQLDNWREIMEDYFPCNDITKAQESFGSKDDDFPQSSSSFMYEGSTSASSLFG</sequence>
<feature type="region of interest" description="Disordered" evidence="3">
    <location>
        <begin position="388"/>
        <end position="425"/>
    </location>
</feature>
<keyword evidence="2" id="KW-0186">Copper</keyword>
<keyword evidence="4" id="KW-0732">Signal</keyword>
<dbReference type="HOGENOM" id="CLU_018031_2_1_1"/>
<feature type="signal peptide" evidence="4">
    <location>
        <begin position="1"/>
        <end position="22"/>
    </location>
</feature>
<dbReference type="InterPro" id="IPR008922">
    <property type="entry name" value="Di-copper_centre_dom_sf"/>
</dbReference>
<dbReference type="GO" id="GO:0016491">
    <property type="term" value="F:oxidoreductase activity"/>
    <property type="evidence" value="ECO:0007669"/>
    <property type="project" value="InterPro"/>
</dbReference>
<proteinExistence type="predicted"/>
<dbReference type="PRINTS" id="PR00092">
    <property type="entry name" value="TYROSINASE"/>
</dbReference>
<evidence type="ECO:0000256" key="2">
    <source>
        <dbReference type="ARBA" id="ARBA00023008"/>
    </source>
</evidence>
<dbReference type="PANTHER" id="PTHR11474">
    <property type="entry name" value="TYROSINASE FAMILY MEMBER"/>
    <property type="match status" value="1"/>
</dbReference>
<dbReference type="PROSITE" id="PS00498">
    <property type="entry name" value="TYROSINASE_2"/>
    <property type="match status" value="1"/>
</dbReference>
<dbReference type="PANTHER" id="PTHR11474:SF126">
    <property type="entry name" value="TYROSINASE-LIKE PROTEIN TYR-1-RELATED"/>
    <property type="match status" value="1"/>
</dbReference>
<accession>F0WX74</accession>
<evidence type="ECO:0000259" key="6">
    <source>
        <dbReference type="PROSITE" id="PS00498"/>
    </source>
</evidence>
<dbReference type="AlphaFoldDB" id="F0WX74"/>
<keyword evidence="1" id="KW-0479">Metal-binding</keyword>
<reference evidence="7" key="1">
    <citation type="journal article" date="2011" name="PLoS Biol.">
        <title>Gene gain and loss during evolution of obligate parasitism in the white rust pathogen of Arabidopsis thaliana.</title>
        <authorList>
            <person name="Kemen E."/>
            <person name="Gardiner A."/>
            <person name="Schultz-Larsen T."/>
            <person name="Kemen A.C."/>
            <person name="Balmuth A.L."/>
            <person name="Robert-Seilaniantz A."/>
            <person name="Bailey K."/>
            <person name="Holub E."/>
            <person name="Studholme D.J."/>
            <person name="Maclean D."/>
            <person name="Jones J.D."/>
        </authorList>
    </citation>
    <scope>NUCLEOTIDE SEQUENCE</scope>
</reference>
<dbReference type="Pfam" id="PF00264">
    <property type="entry name" value="Tyrosinase"/>
    <property type="match status" value="1"/>
</dbReference>
<evidence type="ECO:0000313" key="7">
    <source>
        <dbReference type="EMBL" id="CCA26066.1"/>
    </source>
</evidence>
<feature type="region of interest" description="Disordered" evidence="3">
    <location>
        <begin position="538"/>
        <end position="566"/>
    </location>
</feature>
<dbReference type="PROSITE" id="PS00497">
    <property type="entry name" value="TYROSINASE_1"/>
    <property type="match status" value="1"/>
</dbReference>
<dbReference type="GO" id="GO:0046872">
    <property type="term" value="F:metal ion binding"/>
    <property type="evidence" value="ECO:0007669"/>
    <property type="project" value="UniProtKB-KW"/>
</dbReference>
<feature type="domain" description="Tyrosinase copper-binding" evidence="5">
    <location>
        <begin position="74"/>
        <end position="91"/>
    </location>
</feature>
<feature type="chain" id="PRO_5003263642" evidence="4">
    <location>
        <begin position="23"/>
        <end position="566"/>
    </location>
</feature>
<dbReference type="InterPro" id="IPR002227">
    <property type="entry name" value="Tyrosinase_Cu-bd"/>
</dbReference>
<evidence type="ECO:0000256" key="4">
    <source>
        <dbReference type="SAM" id="SignalP"/>
    </source>
</evidence>
<feature type="compositionally biased region" description="Polar residues" evidence="3">
    <location>
        <begin position="547"/>
        <end position="566"/>
    </location>
</feature>
<name>F0WX74_9STRA</name>
<dbReference type="InterPro" id="IPR050316">
    <property type="entry name" value="Tyrosinase/Hemocyanin"/>
</dbReference>
<evidence type="ECO:0000256" key="1">
    <source>
        <dbReference type="ARBA" id="ARBA00022723"/>
    </source>
</evidence>
<dbReference type="EMBL" id="FR824389">
    <property type="protein sequence ID" value="CCA26066.1"/>
    <property type="molecule type" value="Genomic_DNA"/>
</dbReference>
<reference evidence="7" key="2">
    <citation type="submission" date="2011-02" db="EMBL/GenBank/DDBJ databases">
        <authorList>
            <person name="MacLean D."/>
        </authorList>
    </citation>
    <scope>NUCLEOTIDE SEQUENCE</scope>
</reference>
<dbReference type="Gene3D" id="1.10.1280.10">
    <property type="entry name" value="Di-copper center containing domain from catechol oxidase"/>
    <property type="match status" value="1"/>
</dbReference>
<feature type="domain" description="Tyrosinase copper-binding" evidence="6">
    <location>
        <begin position="243"/>
        <end position="254"/>
    </location>
</feature>
<evidence type="ECO:0000256" key="3">
    <source>
        <dbReference type="SAM" id="MobiDB-lite"/>
    </source>
</evidence>